<protein>
    <recommendedName>
        <fullName evidence="5 16">Serine/threonine-protein kinase Tel1</fullName>
        <ecNumber evidence="4 16">2.7.11.1</ecNumber>
    </recommendedName>
</protein>
<sequence length="2994" mass="334786">MNTVSGLQSALRLYNSDKIKDRSQGAEHVREIFSNPENLLSFQEYAARDSGAGWIALFQCMFQVVVLEKKVTTRRDAKTSTLQAEKRLADAISLVRWMTERSVHLISKKPFMTLFSHLVSLLVHGTSLFQPSSLDYAKALNKLLSYPPHLNGLDQESLKMLLGICWAVMLNDEISVEFEWEDEKIEEIELEEGRTNTLITQMDSSVRNRPTTTQAKAELALLIPILLSSPSAPIIPPLPSIGTDKEGGSIGNTVLVKIHRFFLQNPIETPLHLPILRACDIVLAEFEFNCSKEMVDMGRKLLPHLVTLWGTRNKVLREQLVITLRILLPFVTHSSLNGGYDAGDMRDILGKLADGLAKETSNRNGIQPLDLNVIRLHTPSCLSAKSHPEGNCQPFETSTMTAGFDFSHECAMSWVILELYADCTAEAIQLHVGQVYSISDSSEPVFKRRRVETVDPINALLSGAQTGSPASKLLCLQVVIFLLERHSHQLLPASMKEIQVTLIDLLDNPYEPLQAWAFVGLSALCSIITTPSSMDDVPPLSSVSLPHQPQVNSEVFTRIWTHAIRKISLVSISRTACLAANTLISIDTLDRARVGEDIRGLLQNLEVQPPPYPFDSVCEFLSTALRITKSDSSLYSLNLEDRVIRWLEVWDPVNIGKGMTRLPQTSPSHILQLIIVACGLVHHEIPYPKTDELLPDCPIVTRYIHEAETRNLRDYILNGRIPPIEQVTLSSPSHPPIMSASPAWSQNESLSPLLDRHMKCSSLLTNLLQTLHADISDPNVHVATSPERIRRAVDVVVLALSFQATLQLNALQPDPSCLQSCSEILGALQPHLKSTNVPIPALLLVWSGLKPLTITAAEDTPVTWPILLRPQEMSGISANCLSLLPSLTQREMPTQTPMQATQFSGTEPITLQSVIWRMDGVQSLLMGLLDICQELIQDYRTASIVTPNAVNTSNEDNFGAVKLADTEAMPPSAEALECQRTSTALLKCITDFRLDGLKLNIVSSLPVKDLALLNALLASEGPRFIQLGELVTEAVSNGRLRLTLDAVDHILAAIEEVLTTYAYSRDTRLLQLALSFIGCSASVWLEADSKDSDIGERSIHLIKFMQTKIARGQIPAWQTRLELLRLFDRYVELDPSLSTWHELRPDSMEVDGSTDDTPSTYAADALVDIDARVRFRAATSASAALHHLKVGPSKEMQYYFSALGKQPGLISHWNSFLTHLLWKLNCCLSSSTLRPVALYHLLEIPLSTEAVNEHIRIGFQNVANRLGFKSVPELLKPYASITIHSLLQTGQDALRLPYHLFGWKSQKDQATWWLEITGPTIIAKGKGDYYSHLCSVAEVNVRQTLEWQFDSIGAIISGENALSGKPFKAPDVILSHLKSVLDKGVGGNLDILCKGKEELVVIRLFDILAVEPDVVHAVTSMEQVGLEAQVTQIYSDLLVQEKEMEESVTFLDPAIDVVSLLQCLQVWHQQFPRISRSKIVFNAVLSLSKAIHSSLLVQEQLRYLRSIAVAISIYNIEYKKSVILESLMREMIHLLPFERIWPSALSILVWAFDQITHVTGPTQALPDLLINLGEVYSSMLKQEAHEECLVAIRDWIGQSISSWKKIGVLRTSLEMAHILWPPDLGVTLSDWSPPNSADLIQLLSNQSSPDALQICKQLVTTTSTHNQSFKTDIFWIIKRNLPMGTYEHEGTLAFLDLLYHSEGQVAAPSLDAISGLLRDPIIDTIRQRYSSEPLTMIKIVFVTLIGQLMPSKNVDLRNTAIRVLSAMLPHISDAVDRNRLPGDLNDQVSFLIPSALSHQTDEHKNLGMLSESNDWIKLSSRPNVWCKELSVFIAQVLGIEDKIFPCIVPLLKAEGSQVKTFLPWLVQAILTHVAKHSRTTEDQVHILSQYFTAVLQSSMVATETIEMILNVILHLRHSRPPYRKDPLSFASWLKIDPILLSEAAIKCGAYTTALMFLESSLDDSSVNLDLTSQRVQKIMYEIYSNVEDPDGFYGIQATDLESALIRRLEHEGEHWRAFGINGANYQASIGSNLQSQSRPLNIINNLHDIGFDSLASDILATSRKSTKTPGADSLGLELAWRTGDWNLPLESDKTAERAFYKALRAVHRDRDLAAATKAVQEALTDGMTQLRGLGMERMAQVKQTTNNLLCLREIAHWLEPATQKALAEGDSESSVLTGLTVLPSVFGFRECERLMSTRLSLISAAKSREHQQLFGDLTNPQFDTLRQLEKSCRIRLSEMAREDGNRQAAINAITAVRHLEKDQTPSTAADDEFGHVLWSMGEYALATRHTEQMAKVVKPEGGRETRLAVLMGRIAHWSSVAQMKPAQDVKALFEEACTLATRHHLDEKETARLSHEYACFAHRQYISHHTSSELERLRIYAKTNPSVAELSATLAKSSKGKHSSSSALEARIKEAQEDEAALEALQAEIRTYVKTALRMFASALTNSNEFDDSMTRLCSLWLEHDGDEEVNKTFAFSLNRIPSHKFIFLGPQLSARLNRPKSPTIFNNSLNSLVTRIAMEHPFHILYQIITLANGVKPSKSGPRQSDIGAEGRGPAAVQVLQQISATDDTTTHPLAKMASVQMKVFADAAVPWCLYKEPADVKSTKEGEYGLPQGCPLDGLVKVNIPIPTIVPVVDQTGKYGDVPTLIRYRKRYRLLGGIHRPKRMTCLDSSGKQHYQLFKGEDEVRQDAVMEQVFEMTNDLLARDRKTKSRNLRFRTYNVIPLWNRTGVIEFVSNGQAIGDWLKPAHERYRKDIDHSPDSMRKQLHTVQERDFNSPKMTEVYRKLISQFRPVMRHFFTERHKDPMAWFAMRLNYSRSVAVTSMVGHVLGIGDRHCSNILIDQVQGELVHIDFGIVFEEQGRRLRIPEKVPFRLTNDIVDGFGITGVEGTFRRCSEHTLRVMRESSDLILTVLEVFKHDPLYAWTADSEKLQRAQGGRKADIGINSITAQDKADRILARVRNKLRQDSSVEYSVNQLIQEARDVENLSKIFVGE</sequence>
<dbReference type="InterPro" id="IPR038980">
    <property type="entry name" value="ATM_plant"/>
</dbReference>
<evidence type="ECO:0000256" key="1">
    <source>
        <dbReference type="ARBA" id="ARBA00004123"/>
    </source>
</evidence>
<evidence type="ECO:0000256" key="12">
    <source>
        <dbReference type="ARBA" id="ARBA00023242"/>
    </source>
</evidence>
<dbReference type="PANTHER" id="PTHR37079">
    <property type="entry name" value="SERINE/THREONINE-PROTEIN KINASE ATM"/>
    <property type="match status" value="1"/>
</dbReference>
<comment type="subunit">
    <text evidence="3">Associates with DNA double-strand breaks.</text>
</comment>
<dbReference type="InParanoid" id="A0A4Q1BMV0"/>
<evidence type="ECO:0000256" key="13">
    <source>
        <dbReference type="ARBA" id="ARBA00025079"/>
    </source>
</evidence>
<dbReference type="GO" id="GO:0006281">
    <property type="term" value="P:DNA repair"/>
    <property type="evidence" value="ECO:0007669"/>
    <property type="project" value="InterPro"/>
</dbReference>
<evidence type="ECO:0000259" key="20">
    <source>
        <dbReference type="PROSITE" id="PS51190"/>
    </source>
</evidence>
<dbReference type="STRING" id="5217.A0A4Q1BMV0"/>
<dbReference type="SMART" id="SM01342">
    <property type="entry name" value="TAN"/>
    <property type="match status" value="1"/>
</dbReference>
<dbReference type="InterPro" id="IPR000403">
    <property type="entry name" value="PI3/4_kinase_cat_dom"/>
</dbReference>
<dbReference type="InterPro" id="IPR011009">
    <property type="entry name" value="Kinase-like_dom_sf"/>
</dbReference>
<comment type="catalytic activity">
    <reaction evidence="15">
        <text>L-seryl-[protein] + ATP = O-phospho-L-seryl-[protein] + ADP + H(+)</text>
        <dbReference type="Rhea" id="RHEA:17989"/>
        <dbReference type="Rhea" id="RHEA-COMP:9863"/>
        <dbReference type="Rhea" id="RHEA-COMP:11604"/>
        <dbReference type="ChEBI" id="CHEBI:15378"/>
        <dbReference type="ChEBI" id="CHEBI:29999"/>
        <dbReference type="ChEBI" id="CHEBI:30616"/>
        <dbReference type="ChEBI" id="CHEBI:83421"/>
        <dbReference type="ChEBI" id="CHEBI:456216"/>
        <dbReference type="EC" id="2.7.11.1"/>
    </reaction>
</comment>
<evidence type="ECO:0000259" key="18">
    <source>
        <dbReference type="PROSITE" id="PS50290"/>
    </source>
</evidence>
<keyword evidence="6 16" id="KW-0723">Serine/threonine-protein kinase</keyword>
<dbReference type="GO" id="GO:0005524">
    <property type="term" value="F:ATP binding"/>
    <property type="evidence" value="ECO:0007669"/>
    <property type="project" value="UniProtKB-KW"/>
</dbReference>
<comment type="caution">
    <text evidence="21">The sequence shown here is derived from an EMBL/GenBank/DDBJ whole genome shotgun (WGS) entry which is preliminary data.</text>
</comment>
<feature type="domain" description="PI3K/PI4K catalytic" evidence="18">
    <location>
        <begin position="2650"/>
        <end position="2965"/>
    </location>
</feature>
<dbReference type="Pfam" id="PF11640">
    <property type="entry name" value="TAN"/>
    <property type="match status" value="1"/>
</dbReference>
<evidence type="ECO:0000259" key="19">
    <source>
        <dbReference type="PROSITE" id="PS51189"/>
    </source>
</evidence>
<evidence type="ECO:0000313" key="21">
    <source>
        <dbReference type="EMBL" id="RXK38992.1"/>
    </source>
</evidence>
<dbReference type="InterPro" id="IPR044107">
    <property type="entry name" value="PIKKc_ATM"/>
</dbReference>
<comment type="subcellular location">
    <subcellularLocation>
        <location evidence="16">Chromosome</location>
        <location evidence="16">Telomere</location>
    </subcellularLocation>
    <subcellularLocation>
        <location evidence="1 16">Nucleus</location>
    </subcellularLocation>
</comment>
<dbReference type="Gene3D" id="3.30.1010.10">
    <property type="entry name" value="Phosphatidylinositol 3-kinase Catalytic Subunit, Chain A, domain 4"/>
    <property type="match status" value="1"/>
</dbReference>
<evidence type="ECO:0000256" key="5">
    <source>
        <dbReference type="ARBA" id="ARBA00014619"/>
    </source>
</evidence>
<dbReference type="PROSITE" id="PS00915">
    <property type="entry name" value="PI3_4_KINASE_1"/>
    <property type="match status" value="1"/>
</dbReference>
<dbReference type="VEuPathDB" id="FungiDB:TREMEDRAFT_64958"/>
<feature type="domain" description="FAT" evidence="19">
    <location>
        <begin position="1939"/>
        <end position="2535"/>
    </location>
</feature>
<keyword evidence="16" id="KW-0158">Chromosome</keyword>
<keyword evidence="11 16" id="KW-0067">ATP-binding</keyword>
<dbReference type="CDD" id="cd05171">
    <property type="entry name" value="PIKKc_ATM"/>
    <property type="match status" value="1"/>
</dbReference>
<dbReference type="OrthoDB" id="381190at2759"/>
<reference evidence="21 22" key="1">
    <citation type="submission" date="2016-06" db="EMBL/GenBank/DDBJ databases">
        <title>Evolution of pathogenesis and genome organization in the Tremellales.</title>
        <authorList>
            <person name="Cuomo C."/>
            <person name="Litvintseva A."/>
            <person name="Heitman J."/>
            <person name="Chen Y."/>
            <person name="Sun S."/>
            <person name="Springer D."/>
            <person name="Dromer F."/>
            <person name="Young S."/>
            <person name="Zeng Q."/>
            <person name="Chapman S."/>
            <person name="Gujja S."/>
            <person name="Saif S."/>
            <person name="Birren B."/>
        </authorList>
    </citation>
    <scope>NUCLEOTIDE SEQUENCE [LARGE SCALE GENOMIC DNA]</scope>
    <source>
        <strain evidence="21 22">ATCC 28783</strain>
    </source>
</reference>
<evidence type="ECO:0000256" key="15">
    <source>
        <dbReference type="ARBA" id="ARBA00048679"/>
    </source>
</evidence>
<dbReference type="GO" id="GO:0004674">
    <property type="term" value="F:protein serine/threonine kinase activity"/>
    <property type="evidence" value="ECO:0007669"/>
    <property type="project" value="UniProtKB-KW"/>
</dbReference>
<proteinExistence type="inferred from homology"/>
<evidence type="ECO:0000256" key="4">
    <source>
        <dbReference type="ARBA" id="ARBA00012513"/>
    </source>
</evidence>
<dbReference type="InterPro" id="IPR021668">
    <property type="entry name" value="TAN"/>
</dbReference>
<dbReference type="GO" id="GO:0000781">
    <property type="term" value="C:chromosome, telomeric region"/>
    <property type="evidence" value="ECO:0007669"/>
    <property type="project" value="UniProtKB-SubCell"/>
</dbReference>
<dbReference type="GO" id="GO:0005634">
    <property type="term" value="C:nucleus"/>
    <property type="evidence" value="ECO:0007669"/>
    <property type="project" value="UniProtKB-SubCell"/>
</dbReference>
<dbReference type="InterPro" id="IPR014009">
    <property type="entry name" value="PIK_FAT"/>
</dbReference>
<dbReference type="SMART" id="SM00146">
    <property type="entry name" value="PI3Kc"/>
    <property type="match status" value="1"/>
</dbReference>
<dbReference type="InterPro" id="IPR016024">
    <property type="entry name" value="ARM-type_fold"/>
</dbReference>
<dbReference type="EMBL" id="SDIL01000038">
    <property type="protein sequence ID" value="RXK38992.1"/>
    <property type="molecule type" value="Genomic_DNA"/>
</dbReference>
<dbReference type="PROSITE" id="PS50290">
    <property type="entry name" value="PI3_4_KINASE_3"/>
    <property type="match status" value="1"/>
</dbReference>
<keyword evidence="10 16" id="KW-0418">Kinase</keyword>
<evidence type="ECO:0000256" key="6">
    <source>
        <dbReference type="ARBA" id="ARBA00022527"/>
    </source>
</evidence>
<evidence type="ECO:0000256" key="9">
    <source>
        <dbReference type="ARBA" id="ARBA00022763"/>
    </source>
</evidence>
<dbReference type="GO" id="GO:0006325">
    <property type="term" value="P:chromatin organization"/>
    <property type="evidence" value="ECO:0007669"/>
    <property type="project" value="UniProtKB-KW"/>
</dbReference>
<dbReference type="PROSITE" id="PS51190">
    <property type="entry name" value="FATC"/>
    <property type="match status" value="1"/>
</dbReference>
<dbReference type="PANTHER" id="PTHR37079:SF4">
    <property type="entry name" value="SERINE_THREONINE-PROTEIN KINASE ATM"/>
    <property type="match status" value="1"/>
</dbReference>
<dbReference type="Proteomes" id="UP000289152">
    <property type="component" value="Unassembled WGS sequence"/>
</dbReference>
<evidence type="ECO:0000256" key="14">
    <source>
        <dbReference type="ARBA" id="ARBA00047899"/>
    </source>
</evidence>
<comment type="function">
    <text evidence="13 16">Serine/threonine protein kinase which activates checkpoint signaling upon genotoxic stresses such as ionizing radiation (IR), ultraviolet light (UV), or DNA replication stalling, thereby acting as a DNA damage sensor. Recognizes the substrate consensus sequence [ST]-Q. Phosphorylates histone H2A to form H2AS128ph (gamma-H2A) at sites of DNA damage, involved in the regulation of DNA damage response mechanism. Required for the control of telomere length and genome stability.</text>
</comment>
<dbReference type="SUPFAM" id="SSF48371">
    <property type="entry name" value="ARM repeat"/>
    <property type="match status" value="1"/>
</dbReference>
<comment type="similarity">
    <text evidence="2 16">Belongs to the PI3/PI4-kinase family. ATM subfamily.</text>
</comment>
<dbReference type="SUPFAM" id="SSF56112">
    <property type="entry name" value="Protein kinase-like (PK-like)"/>
    <property type="match status" value="1"/>
</dbReference>
<dbReference type="Gene3D" id="1.10.1070.11">
    <property type="entry name" value="Phosphatidylinositol 3-/4-kinase, catalytic domain"/>
    <property type="match status" value="1"/>
</dbReference>
<dbReference type="FunCoup" id="A0A4Q1BMV0">
    <property type="interactions" value="164"/>
</dbReference>
<dbReference type="InterPro" id="IPR036940">
    <property type="entry name" value="PI3/4_kinase_cat_sf"/>
</dbReference>
<evidence type="ECO:0000256" key="11">
    <source>
        <dbReference type="ARBA" id="ARBA00022840"/>
    </source>
</evidence>
<organism evidence="21 22">
    <name type="scientific">Tremella mesenterica</name>
    <name type="common">Jelly fungus</name>
    <dbReference type="NCBI Taxonomy" id="5217"/>
    <lineage>
        <taxon>Eukaryota</taxon>
        <taxon>Fungi</taxon>
        <taxon>Dikarya</taxon>
        <taxon>Basidiomycota</taxon>
        <taxon>Agaricomycotina</taxon>
        <taxon>Tremellomycetes</taxon>
        <taxon>Tremellales</taxon>
        <taxon>Tremellaceae</taxon>
        <taxon>Tremella</taxon>
    </lineage>
</organism>
<dbReference type="Pfam" id="PF00454">
    <property type="entry name" value="PI3_PI4_kinase"/>
    <property type="match status" value="1"/>
</dbReference>
<keyword evidence="16" id="KW-0156">Chromatin regulator</keyword>
<dbReference type="PROSITE" id="PS51189">
    <property type="entry name" value="FAT"/>
    <property type="match status" value="1"/>
</dbReference>
<gene>
    <name evidence="21" type="ORF">M231_03722</name>
</gene>
<evidence type="ECO:0000256" key="16">
    <source>
        <dbReference type="RuleBase" id="RU365027"/>
    </source>
</evidence>
<dbReference type="Pfam" id="PF02260">
    <property type="entry name" value="FATC"/>
    <property type="match status" value="1"/>
</dbReference>
<evidence type="ECO:0000313" key="22">
    <source>
        <dbReference type="Proteomes" id="UP000289152"/>
    </source>
</evidence>
<feature type="domain" description="FATC" evidence="20">
    <location>
        <begin position="2966"/>
        <end position="2994"/>
    </location>
</feature>
<keyword evidence="22" id="KW-1185">Reference proteome</keyword>
<name>A0A4Q1BMV0_TREME</name>
<evidence type="ECO:0000256" key="17">
    <source>
        <dbReference type="SAM" id="Coils"/>
    </source>
</evidence>
<keyword evidence="9 16" id="KW-0227">DNA damage</keyword>
<evidence type="ECO:0000256" key="10">
    <source>
        <dbReference type="ARBA" id="ARBA00022777"/>
    </source>
</evidence>
<evidence type="ECO:0000256" key="7">
    <source>
        <dbReference type="ARBA" id="ARBA00022679"/>
    </source>
</evidence>
<keyword evidence="17" id="KW-0175">Coiled coil</keyword>
<accession>A0A4Q1BMV0</accession>
<evidence type="ECO:0000256" key="2">
    <source>
        <dbReference type="ARBA" id="ARBA00010769"/>
    </source>
</evidence>
<dbReference type="InterPro" id="IPR018936">
    <property type="entry name" value="PI3/4_kinase_CS"/>
</dbReference>
<dbReference type="EC" id="2.7.11.1" evidence="4 16"/>
<keyword evidence="8 16" id="KW-0547">Nucleotide-binding</keyword>
<dbReference type="GO" id="GO:0035556">
    <property type="term" value="P:intracellular signal transduction"/>
    <property type="evidence" value="ECO:0007669"/>
    <property type="project" value="UniProtKB-ARBA"/>
</dbReference>
<keyword evidence="16" id="KW-0779">Telomere</keyword>
<keyword evidence="12 16" id="KW-0539">Nucleus</keyword>
<feature type="coiled-coil region" evidence="17">
    <location>
        <begin position="2405"/>
        <end position="2435"/>
    </location>
</feature>
<evidence type="ECO:0000256" key="3">
    <source>
        <dbReference type="ARBA" id="ARBA00011370"/>
    </source>
</evidence>
<evidence type="ECO:0000256" key="8">
    <source>
        <dbReference type="ARBA" id="ARBA00022741"/>
    </source>
</evidence>
<comment type="catalytic activity">
    <reaction evidence="14 16">
        <text>L-threonyl-[protein] + ATP = O-phospho-L-threonyl-[protein] + ADP + H(+)</text>
        <dbReference type="Rhea" id="RHEA:46608"/>
        <dbReference type="Rhea" id="RHEA-COMP:11060"/>
        <dbReference type="Rhea" id="RHEA-COMP:11605"/>
        <dbReference type="ChEBI" id="CHEBI:15378"/>
        <dbReference type="ChEBI" id="CHEBI:30013"/>
        <dbReference type="ChEBI" id="CHEBI:30616"/>
        <dbReference type="ChEBI" id="CHEBI:61977"/>
        <dbReference type="ChEBI" id="CHEBI:456216"/>
        <dbReference type="EC" id="2.7.11.1"/>
    </reaction>
</comment>
<dbReference type="PROSITE" id="PS00916">
    <property type="entry name" value="PI3_4_KINASE_2"/>
    <property type="match status" value="1"/>
</dbReference>
<dbReference type="InterPro" id="IPR003152">
    <property type="entry name" value="FATC_dom"/>
</dbReference>
<keyword evidence="7 16" id="KW-0808">Transferase</keyword>